<organism evidence="1 2">
    <name type="scientific">Pseudomonas eucalypticola</name>
    <dbReference type="NCBI Taxonomy" id="2599595"/>
    <lineage>
        <taxon>Bacteria</taxon>
        <taxon>Pseudomonadati</taxon>
        <taxon>Pseudomonadota</taxon>
        <taxon>Gammaproteobacteria</taxon>
        <taxon>Pseudomonadales</taxon>
        <taxon>Pseudomonadaceae</taxon>
        <taxon>Pseudomonas</taxon>
    </lineage>
</organism>
<dbReference type="RefSeq" id="WP_176571187.1">
    <property type="nucleotide sequence ID" value="NZ_CP056030.1"/>
</dbReference>
<dbReference type="InterPro" id="IPR010296">
    <property type="entry name" value="DUF899_thioredox"/>
</dbReference>
<accession>A0A7D5H6L3</accession>
<gene>
    <name evidence="1" type="ORF">HWQ56_16530</name>
</gene>
<protein>
    <submittedName>
        <fullName evidence="1">Thioredoxin family protein</fullName>
    </submittedName>
</protein>
<evidence type="ECO:0000313" key="1">
    <source>
        <dbReference type="EMBL" id="QKZ05309.1"/>
    </source>
</evidence>
<dbReference type="KEGG" id="pez:HWQ56_16530"/>
<dbReference type="Proteomes" id="UP000509568">
    <property type="component" value="Chromosome"/>
</dbReference>
<dbReference type="EMBL" id="CP056030">
    <property type="protein sequence ID" value="QKZ05309.1"/>
    <property type="molecule type" value="Genomic_DNA"/>
</dbReference>
<reference evidence="1 2" key="1">
    <citation type="submission" date="2020-06" db="EMBL/GenBank/DDBJ databases">
        <title>Pseudomonas eucalypticola sp. nov., an endophyte of Eucalyptus dunnii leaves with biocontrol ability of eucalyptus leaf blight.</title>
        <authorList>
            <person name="Liu Y."/>
            <person name="Song Z."/>
            <person name="Zeng H."/>
            <person name="Lu M."/>
            <person name="Wang X."/>
            <person name="Lian X."/>
            <person name="Zhang Q."/>
        </authorList>
    </citation>
    <scope>NUCLEOTIDE SEQUENCE [LARGE SCALE GENOMIC DNA]</scope>
    <source>
        <strain evidence="1 2">NP-1</strain>
    </source>
</reference>
<sequence length="239" mass="27219">MDHPVVSREQWLAARLHHLEHEKALTRERDRLAQERRELPWVLVDKPYHFQGPNGSMSLAELFGDHSQLIVYHFMYAPEWDAGCTGCSLLSDHLDGPNQHLAHNDVAVVAVSHAPLAQLHAYRARMGWHFDWVSSLGSDFDVDFQVAASDQQKADGQMTYNYEPMEAAGEMPGLSVFYKDDQGRVFHTYSTYARGLDMLVGAYNLLDLTPKGRNEVTIMDWVRLHDEYEGEPQGGCCHH</sequence>
<dbReference type="SUPFAM" id="SSF52833">
    <property type="entry name" value="Thioredoxin-like"/>
    <property type="match status" value="1"/>
</dbReference>
<dbReference type="InterPro" id="IPR036249">
    <property type="entry name" value="Thioredoxin-like_sf"/>
</dbReference>
<proteinExistence type="predicted"/>
<keyword evidence="2" id="KW-1185">Reference proteome</keyword>
<evidence type="ECO:0000313" key="2">
    <source>
        <dbReference type="Proteomes" id="UP000509568"/>
    </source>
</evidence>
<dbReference type="Pfam" id="PF05988">
    <property type="entry name" value="DUF899"/>
    <property type="match status" value="1"/>
</dbReference>
<name>A0A7D5H6L3_9PSED</name>
<dbReference type="AlphaFoldDB" id="A0A7D5H6L3"/>